<evidence type="ECO:0000313" key="1">
    <source>
        <dbReference type="EMBL" id="PVH98375.1"/>
    </source>
</evidence>
<dbReference type="AlphaFoldDB" id="A0A2V1DKC8"/>
<sequence>MASCTYTTLFPPPPTNLPSCAVPLGGSNSTILDSCCNGEVNLIRTYSGPGVSNDCYQYCNTADVKSVQNCLSQNMNMYGVVGPGFQCFNAVEGRGVENSGTKFGVGAKWIFMIWAVGFILG</sequence>
<dbReference type="Proteomes" id="UP000244855">
    <property type="component" value="Unassembled WGS sequence"/>
</dbReference>
<keyword evidence="2" id="KW-1185">Reference proteome</keyword>
<proteinExistence type="predicted"/>
<protein>
    <submittedName>
        <fullName evidence="1">Uncharacterized protein</fullName>
    </submittedName>
</protein>
<dbReference type="OrthoDB" id="3682427at2759"/>
<organism evidence="1 2">
    <name type="scientific">Periconia macrospinosa</name>
    <dbReference type="NCBI Taxonomy" id="97972"/>
    <lineage>
        <taxon>Eukaryota</taxon>
        <taxon>Fungi</taxon>
        <taxon>Dikarya</taxon>
        <taxon>Ascomycota</taxon>
        <taxon>Pezizomycotina</taxon>
        <taxon>Dothideomycetes</taxon>
        <taxon>Pleosporomycetidae</taxon>
        <taxon>Pleosporales</taxon>
        <taxon>Massarineae</taxon>
        <taxon>Periconiaceae</taxon>
        <taxon>Periconia</taxon>
    </lineage>
</organism>
<accession>A0A2V1DKC8</accession>
<reference evidence="1 2" key="1">
    <citation type="journal article" date="2018" name="Sci. Rep.">
        <title>Comparative genomics provides insights into the lifestyle and reveals functional heterogeneity of dark septate endophytic fungi.</title>
        <authorList>
            <person name="Knapp D.G."/>
            <person name="Nemeth J.B."/>
            <person name="Barry K."/>
            <person name="Hainaut M."/>
            <person name="Henrissat B."/>
            <person name="Johnson J."/>
            <person name="Kuo A."/>
            <person name="Lim J.H.P."/>
            <person name="Lipzen A."/>
            <person name="Nolan M."/>
            <person name="Ohm R.A."/>
            <person name="Tamas L."/>
            <person name="Grigoriev I.V."/>
            <person name="Spatafora J.W."/>
            <person name="Nagy L.G."/>
            <person name="Kovacs G.M."/>
        </authorList>
    </citation>
    <scope>NUCLEOTIDE SEQUENCE [LARGE SCALE GENOMIC DNA]</scope>
    <source>
        <strain evidence="1 2">DSE2036</strain>
    </source>
</reference>
<evidence type="ECO:0000313" key="2">
    <source>
        <dbReference type="Proteomes" id="UP000244855"/>
    </source>
</evidence>
<gene>
    <name evidence="1" type="ORF">DM02DRAFT_615868</name>
</gene>
<name>A0A2V1DKC8_9PLEO</name>
<dbReference type="EMBL" id="KZ805415">
    <property type="protein sequence ID" value="PVH98375.1"/>
    <property type="molecule type" value="Genomic_DNA"/>
</dbReference>